<gene>
    <name evidence="1" type="ORF">P7K49_039927</name>
    <name evidence="2" type="ORF">P7K49_039929</name>
</gene>
<name>A0ABQ9TAX1_SAGOE</name>
<protein>
    <submittedName>
        <fullName evidence="1">Uncharacterized protein</fullName>
    </submittedName>
</protein>
<evidence type="ECO:0000313" key="1">
    <source>
        <dbReference type="EMBL" id="KAK2081866.1"/>
    </source>
</evidence>
<dbReference type="EMBL" id="JASSZA010000051">
    <property type="protein sequence ID" value="KAK2081866.1"/>
    <property type="molecule type" value="Genomic_DNA"/>
</dbReference>
<keyword evidence="3" id="KW-1185">Reference proteome</keyword>
<proteinExistence type="predicted"/>
<organism evidence="1 3">
    <name type="scientific">Saguinus oedipus</name>
    <name type="common">Cotton-top tamarin</name>
    <name type="synonym">Oedipomidas oedipus</name>
    <dbReference type="NCBI Taxonomy" id="9490"/>
    <lineage>
        <taxon>Eukaryota</taxon>
        <taxon>Metazoa</taxon>
        <taxon>Chordata</taxon>
        <taxon>Craniata</taxon>
        <taxon>Vertebrata</taxon>
        <taxon>Euteleostomi</taxon>
        <taxon>Mammalia</taxon>
        <taxon>Eutheria</taxon>
        <taxon>Euarchontoglires</taxon>
        <taxon>Primates</taxon>
        <taxon>Haplorrhini</taxon>
        <taxon>Platyrrhini</taxon>
        <taxon>Cebidae</taxon>
        <taxon>Callitrichinae</taxon>
        <taxon>Saguinus</taxon>
    </lineage>
</organism>
<sequence length="178" mass="19746">MARGRSGVSSSDGTVSHAGNALEILRKMGRCRQERKGLRPCLADTGTVTVAVRLEARHRLSLSLFIHDCTFLCDCPVTTGDGAAPCRQREGVPIMSTLLGLQGPTLVARMASRIPRKHDTCTWQKPCCSSKRWYSPGLRSPPPPPPPLHQHVQRLQQDDPHLPLLFIQEHLHQQQARP</sequence>
<evidence type="ECO:0000313" key="3">
    <source>
        <dbReference type="Proteomes" id="UP001266305"/>
    </source>
</evidence>
<evidence type="ECO:0000313" key="2">
    <source>
        <dbReference type="EMBL" id="KAK2081868.1"/>
    </source>
</evidence>
<comment type="caution">
    <text evidence="1">The sequence shown here is derived from an EMBL/GenBank/DDBJ whole genome shotgun (WGS) entry which is preliminary data.</text>
</comment>
<dbReference type="EMBL" id="JASSZA010000051">
    <property type="protein sequence ID" value="KAK2081868.1"/>
    <property type="molecule type" value="Genomic_DNA"/>
</dbReference>
<dbReference type="Proteomes" id="UP001266305">
    <property type="component" value="Unassembled WGS sequence"/>
</dbReference>
<reference evidence="1 3" key="1">
    <citation type="submission" date="2023-05" db="EMBL/GenBank/DDBJ databases">
        <title>B98-5 Cell Line De Novo Hybrid Assembly: An Optical Mapping Approach.</title>
        <authorList>
            <person name="Kananen K."/>
            <person name="Auerbach J.A."/>
            <person name="Kautto E."/>
            <person name="Blachly J.S."/>
        </authorList>
    </citation>
    <scope>NUCLEOTIDE SEQUENCE [LARGE SCALE GENOMIC DNA]</scope>
    <source>
        <strain evidence="1">B95-8</strain>
        <tissue evidence="1">Cell line</tissue>
    </source>
</reference>
<accession>A0ABQ9TAX1</accession>